<comment type="caution">
    <text evidence="2">The sequence shown here is derived from an EMBL/GenBank/DDBJ whole genome shotgun (WGS) entry which is preliminary data.</text>
</comment>
<gene>
    <name evidence="2" type="ORF">PanWU01x14_018800</name>
</gene>
<proteinExistence type="predicted"/>
<sequence length="63" mass="6989">MQRQSLGSPVLRLHGHGRSKEDSIIAKLDDNPKCKDLFASSTSSSSFVVADYDEDKHKAMKPQ</sequence>
<dbReference type="OrthoDB" id="10377469at2759"/>
<evidence type="ECO:0000256" key="1">
    <source>
        <dbReference type="SAM" id="MobiDB-lite"/>
    </source>
</evidence>
<feature type="region of interest" description="Disordered" evidence="1">
    <location>
        <begin position="1"/>
        <end position="20"/>
    </location>
</feature>
<accession>A0A2P5DZ98</accession>
<evidence type="ECO:0000313" key="3">
    <source>
        <dbReference type="Proteomes" id="UP000237105"/>
    </source>
</evidence>
<dbReference type="EMBL" id="JXTB01000008">
    <property type="protein sequence ID" value="PON78622.1"/>
    <property type="molecule type" value="Genomic_DNA"/>
</dbReference>
<dbReference type="Proteomes" id="UP000237105">
    <property type="component" value="Unassembled WGS sequence"/>
</dbReference>
<dbReference type="AlphaFoldDB" id="A0A2P5DZ98"/>
<protein>
    <submittedName>
        <fullName evidence="2">Uncharacterized protein</fullName>
    </submittedName>
</protein>
<keyword evidence="3" id="KW-1185">Reference proteome</keyword>
<evidence type="ECO:0000313" key="2">
    <source>
        <dbReference type="EMBL" id="PON78622.1"/>
    </source>
</evidence>
<name>A0A2P5DZ98_PARAD</name>
<reference evidence="3" key="1">
    <citation type="submission" date="2016-06" db="EMBL/GenBank/DDBJ databases">
        <title>Parallel loss of symbiosis genes in relatives of nitrogen-fixing non-legume Parasponia.</title>
        <authorList>
            <person name="Van Velzen R."/>
            <person name="Holmer R."/>
            <person name="Bu F."/>
            <person name="Rutten L."/>
            <person name="Van Zeijl A."/>
            <person name="Liu W."/>
            <person name="Santuari L."/>
            <person name="Cao Q."/>
            <person name="Sharma T."/>
            <person name="Shen D."/>
            <person name="Roswanjaya Y."/>
            <person name="Wardhani T."/>
            <person name="Kalhor M.S."/>
            <person name="Jansen J."/>
            <person name="Van den Hoogen J."/>
            <person name="Gungor B."/>
            <person name="Hartog M."/>
            <person name="Hontelez J."/>
            <person name="Verver J."/>
            <person name="Yang W.-C."/>
            <person name="Schijlen E."/>
            <person name="Repin R."/>
            <person name="Schilthuizen M."/>
            <person name="Schranz E."/>
            <person name="Heidstra R."/>
            <person name="Miyata K."/>
            <person name="Fedorova E."/>
            <person name="Kohlen W."/>
            <person name="Bisseling T."/>
            <person name="Smit S."/>
            <person name="Geurts R."/>
        </authorList>
    </citation>
    <scope>NUCLEOTIDE SEQUENCE [LARGE SCALE GENOMIC DNA]</scope>
    <source>
        <strain evidence="3">cv. WU1-14</strain>
    </source>
</reference>
<organism evidence="2 3">
    <name type="scientific">Parasponia andersonii</name>
    <name type="common">Sponia andersonii</name>
    <dbReference type="NCBI Taxonomy" id="3476"/>
    <lineage>
        <taxon>Eukaryota</taxon>
        <taxon>Viridiplantae</taxon>
        <taxon>Streptophyta</taxon>
        <taxon>Embryophyta</taxon>
        <taxon>Tracheophyta</taxon>
        <taxon>Spermatophyta</taxon>
        <taxon>Magnoliopsida</taxon>
        <taxon>eudicotyledons</taxon>
        <taxon>Gunneridae</taxon>
        <taxon>Pentapetalae</taxon>
        <taxon>rosids</taxon>
        <taxon>fabids</taxon>
        <taxon>Rosales</taxon>
        <taxon>Cannabaceae</taxon>
        <taxon>Parasponia</taxon>
    </lineage>
</organism>